<reference evidence="2" key="1">
    <citation type="submission" date="2022-11" db="EMBL/GenBank/DDBJ databases">
        <title>Refractory cell wall polysaccharides provide important carbon source for microbial heterotrophs in the hadal ocean.</title>
        <authorList>
            <person name="Zhu X."/>
        </authorList>
    </citation>
    <scope>NUCLEOTIDE SEQUENCE</scope>
    <source>
        <strain evidence="2">MTRN7</strain>
    </source>
</reference>
<proteinExistence type="predicted"/>
<name>A0ABT4S356_9FLAO</name>
<feature type="transmembrane region" description="Helical" evidence="1">
    <location>
        <begin position="47"/>
        <end position="70"/>
    </location>
</feature>
<feature type="transmembrane region" description="Helical" evidence="1">
    <location>
        <begin position="6"/>
        <end position="27"/>
    </location>
</feature>
<sequence length="116" mass="13660">MNLNIITYTIYLPIIVFITVRIGWLCYKNGELFLYTLFEDKSLVKSINNLLLIGYYLTNIGYAIITISYWETIHNVVEIISSLTFTLGKIILILATLHYNNIFWLQLTHKHKFLKQ</sequence>
<accession>A0ABT4S356</accession>
<keyword evidence="1" id="KW-1133">Transmembrane helix</keyword>
<dbReference type="RefSeq" id="WP_106687702.1">
    <property type="nucleotide sequence ID" value="NZ_CAXQEU010000017.1"/>
</dbReference>
<keyword evidence="1" id="KW-0472">Membrane</keyword>
<dbReference type="Proteomes" id="UP001149142">
    <property type="component" value="Unassembled WGS sequence"/>
</dbReference>
<evidence type="ECO:0000256" key="1">
    <source>
        <dbReference type="SAM" id="Phobius"/>
    </source>
</evidence>
<comment type="caution">
    <text evidence="2">The sequence shown here is derived from an EMBL/GenBank/DDBJ whole genome shotgun (WGS) entry which is preliminary data.</text>
</comment>
<keyword evidence="1" id="KW-0812">Transmembrane</keyword>
<organism evidence="2 3">
    <name type="scientific">Mesoflavibacter profundi</name>
    <dbReference type="NCBI Taxonomy" id="2708110"/>
    <lineage>
        <taxon>Bacteria</taxon>
        <taxon>Pseudomonadati</taxon>
        <taxon>Bacteroidota</taxon>
        <taxon>Flavobacteriia</taxon>
        <taxon>Flavobacteriales</taxon>
        <taxon>Flavobacteriaceae</taxon>
        <taxon>Mesoflavibacter</taxon>
    </lineage>
</organism>
<protein>
    <submittedName>
        <fullName evidence="2">Uncharacterized protein</fullName>
    </submittedName>
</protein>
<keyword evidence="3" id="KW-1185">Reference proteome</keyword>
<evidence type="ECO:0000313" key="3">
    <source>
        <dbReference type="Proteomes" id="UP001149142"/>
    </source>
</evidence>
<evidence type="ECO:0000313" key="2">
    <source>
        <dbReference type="EMBL" id="MDA0178509.1"/>
    </source>
</evidence>
<feature type="transmembrane region" description="Helical" evidence="1">
    <location>
        <begin position="90"/>
        <end position="107"/>
    </location>
</feature>
<gene>
    <name evidence="2" type="ORF">OOZ35_13485</name>
</gene>
<dbReference type="EMBL" id="JAPFGC010000002">
    <property type="protein sequence ID" value="MDA0178509.1"/>
    <property type="molecule type" value="Genomic_DNA"/>
</dbReference>